<name>A0ABV9MRV8_9MICC</name>
<reference evidence="2" key="1">
    <citation type="journal article" date="2019" name="Int. J. Syst. Evol. Microbiol.">
        <title>The Global Catalogue of Microorganisms (GCM) 10K type strain sequencing project: providing services to taxonomists for standard genome sequencing and annotation.</title>
        <authorList>
            <consortium name="The Broad Institute Genomics Platform"/>
            <consortium name="The Broad Institute Genome Sequencing Center for Infectious Disease"/>
            <person name="Wu L."/>
            <person name="Ma J."/>
        </authorList>
    </citation>
    <scope>NUCLEOTIDE SEQUENCE [LARGE SCALE GENOMIC DNA]</scope>
    <source>
        <strain evidence="2">CGMCC 1.12849</strain>
    </source>
</reference>
<accession>A0ABV9MRV8</accession>
<dbReference type="Proteomes" id="UP001595884">
    <property type="component" value="Unassembled WGS sequence"/>
</dbReference>
<sequence length="543" mass="60453">MTLQGGLRLPGRTRRWSSVAPMSLVITSDENEPVDLYRIDRDPESLRTTDVLVSEAVQPPIKLSLNSLTGGHADFSLSLRRNSRILQNMQIKLRGADMEEGANQEDLRSIAHAVGTPLWPLTAIEDSDEATGWVMGTTVEAGAFDGVTETGFVPNKISWAGPKDFGKARTKLRLPAPGQETCIVTGKHRFIYPTFDGRYPKTPWMYGECNACGMSRRSPTRIKSAEKKTNEVVTKREPLPKISRSITTMDVRPLLDAMIYLGEGSRKDFSTLARQLEDSALFERQLLMSLEALAFIEVERDQDLEIISWESAYQCIAGLEDDTWLMVGPWSEGLVEEVKEEIENFGGKVNMLESGPVDILRIAGMSREVLVTAVEDYVDEGRITHRSARKLAETLPPLSKLIDDLSRVQFPFAPVYEYFLLERAEWVESEIANIPGLYRLPRVFGSGYYLRTTADIEKGTGARVWAELGKHLAANILDRPLIAYDANSQQLRVPLGAELPGLYGRVAVTSSGELPIAEPRLNSITYSGISPRTMSILSRKLMS</sequence>
<comment type="caution">
    <text evidence="1">The sequence shown here is derived from an EMBL/GenBank/DDBJ whole genome shotgun (WGS) entry which is preliminary data.</text>
</comment>
<evidence type="ECO:0000313" key="2">
    <source>
        <dbReference type="Proteomes" id="UP001595884"/>
    </source>
</evidence>
<dbReference type="EMBL" id="JBHSHE010000069">
    <property type="protein sequence ID" value="MFC4717418.1"/>
    <property type="molecule type" value="Genomic_DNA"/>
</dbReference>
<keyword evidence="2" id="KW-1185">Reference proteome</keyword>
<evidence type="ECO:0000313" key="1">
    <source>
        <dbReference type="EMBL" id="MFC4717418.1"/>
    </source>
</evidence>
<gene>
    <name evidence="1" type="ORF">ACFO7V_14915</name>
</gene>
<proteinExistence type="predicted"/>
<dbReference type="RefSeq" id="WP_346059868.1">
    <property type="nucleotide sequence ID" value="NZ_BAAAVQ010000066.1"/>
</dbReference>
<organism evidence="1 2">
    <name type="scientific">Glutamicibacter bergerei</name>
    <dbReference type="NCBI Taxonomy" id="256702"/>
    <lineage>
        <taxon>Bacteria</taxon>
        <taxon>Bacillati</taxon>
        <taxon>Actinomycetota</taxon>
        <taxon>Actinomycetes</taxon>
        <taxon>Micrococcales</taxon>
        <taxon>Micrococcaceae</taxon>
        <taxon>Glutamicibacter</taxon>
    </lineage>
</organism>
<protein>
    <submittedName>
        <fullName evidence="1">Uncharacterized protein</fullName>
    </submittedName>
</protein>